<keyword evidence="3" id="KW-0804">Transcription</keyword>
<keyword evidence="2" id="KW-0238">DNA-binding</keyword>
<dbReference type="InterPro" id="IPR035472">
    <property type="entry name" value="RpiR-like_SIS"/>
</dbReference>
<feature type="domain" description="HTH rpiR-type" evidence="4">
    <location>
        <begin position="19"/>
        <end position="95"/>
    </location>
</feature>
<dbReference type="PROSITE" id="PS51071">
    <property type="entry name" value="HTH_RPIR"/>
    <property type="match status" value="1"/>
</dbReference>
<dbReference type="PROSITE" id="PS51464">
    <property type="entry name" value="SIS"/>
    <property type="match status" value="1"/>
</dbReference>
<gene>
    <name evidence="6" type="ORF">D3227_27680</name>
</gene>
<dbReference type="GO" id="GO:1901135">
    <property type="term" value="P:carbohydrate derivative metabolic process"/>
    <property type="evidence" value="ECO:0007669"/>
    <property type="project" value="InterPro"/>
</dbReference>
<dbReference type="GO" id="GO:0003677">
    <property type="term" value="F:DNA binding"/>
    <property type="evidence" value="ECO:0007669"/>
    <property type="project" value="UniProtKB-KW"/>
</dbReference>
<evidence type="ECO:0000259" key="4">
    <source>
        <dbReference type="PROSITE" id="PS51071"/>
    </source>
</evidence>
<dbReference type="Gene3D" id="3.40.50.10490">
    <property type="entry name" value="Glucose-6-phosphate isomerase like protein, domain 1"/>
    <property type="match status" value="1"/>
</dbReference>
<dbReference type="PANTHER" id="PTHR30514:SF18">
    <property type="entry name" value="RPIR-FAMILY TRANSCRIPTIONAL REGULATOR"/>
    <property type="match status" value="1"/>
</dbReference>
<evidence type="ECO:0000256" key="2">
    <source>
        <dbReference type="ARBA" id="ARBA00023125"/>
    </source>
</evidence>
<evidence type="ECO:0000256" key="1">
    <source>
        <dbReference type="ARBA" id="ARBA00023015"/>
    </source>
</evidence>
<evidence type="ECO:0000313" key="6">
    <source>
        <dbReference type="EMBL" id="RJT32022.1"/>
    </source>
</evidence>
<dbReference type="OrthoDB" id="9814005at2"/>
<dbReference type="CDD" id="cd05013">
    <property type="entry name" value="SIS_RpiR"/>
    <property type="match status" value="1"/>
</dbReference>
<keyword evidence="1" id="KW-0805">Transcription regulation</keyword>
<dbReference type="InterPro" id="IPR009057">
    <property type="entry name" value="Homeodomain-like_sf"/>
</dbReference>
<evidence type="ECO:0000259" key="5">
    <source>
        <dbReference type="PROSITE" id="PS51464"/>
    </source>
</evidence>
<protein>
    <submittedName>
        <fullName evidence="6">MurR/RpiR family transcriptional regulator</fullName>
    </submittedName>
</protein>
<dbReference type="InterPro" id="IPR046348">
    <property type="entry name" value="SIS_dom_sf"/>
</dbReference>
<keyword evidence="7" id="KW-1185">Reference proteome</keyword>
<evidence type="ECO:0000313" key="7">
    <source>
        <dbReference type="Proteomes" id="UP000272706"/>
    </source>
</evidence>
<comment type="caution">
    <text evidence="6">The sequence shown here is derived from an EMBL/GenBank/DDBJ whole genome shotgun (WGS) entry which is preliminary data.</text>
</comment>
<dbReference type="AlphaFoldDB" id="A0A3A5K915"/>
<proteinExistence type="predicted"/>
<dbReference type="Pfam" id="PF01418">
    <property type="entry name" value="HTH_6"/>
    <property type="match status" value="1"/>
</dbReference>
<dbReference type="Proteomes" id="UP000272706">
    <property type="component" value="Unassembled WGS sequence"/>
</dbReference>
<dbReference type="InterPro" id="IPR001347">
    <property type="entry name" value="SIS_dom"/>
</dbReference>
<sequence length="305" mass="32822">MPEDPVAEPPRTIEDLRALALSVGRDEAGFSLGSKAHDVFAKLVEAPEQSAVRSISELANQFGINPSTLTRLAKRLGFEGFSDFQAVFRKAIANDQQYFYSRQAGRLLATRSVDNAEVEVFERLARETAANVDGFLGQLDGVSLQGATRLLANARRVRVHGVRQFHSLASFLTYCLGMVRSDVALLDAPRLGVAEALSQLDPGDVVIVASCAPYTRSVAEVARIASANGQAVIAITDSRSSPLVPPAAHAFFIPHTSSFYSNSMGAYVVFCEALLNLVARELGDKALNSLAGRERLIAEMNIEVG</sequence>
<feature type="domain" description="SIS" evidence="5">
    <location>
        <begin position="147"/>
        <end position="284"/>
    </location>
</feature>
<dbReference type="SUPFAM" id="SSF53697">
    <property type="entry name" value="SIS domain"/>
    <property type="match status" value="1"/>
</dbReference>
<dbReference type="GO" id="GO:0097367">
    <property type="term" value="F:carbohydrate derivative binding"/>
    <property type="evidence" value="ECO:0007669"/>
    <property type="project" value="InterPro"/>
</dbReference>
<dbReference type="Pfam" id="PF01380">
    <property type="entry name" value="SIS"/>
    <property type="match status" value="1"/>
</dbReference>
<reference evidence="6 7" key="1">
    <citation type="submission" date="2018-09" db="EMBL/GenBank/DDBJ databases">
        <title>Mesorhizobium carmichaelinearum sp. nov. isolated from Carmichaelinea spp. root nodules in New Zealand.</title>
        <authorList>
            <person name="De Meyer S.E."/>
        </authorList>
    </citation>
    <scope>NUCLEOTIDE SEQUENCE [LARGE SCALE GENOMIC DNA]</scope>
    <source>
        <strain evidence="6 7">ICMP19557</strain>
    </source>
</reference>
<dbReference type="RefSeq" id="WP_120017463.1">
    <property type="nucleotide sequence ID" value="NZ_QZWZ01000028.1"/>
</dbReference>
<name>A0A3A5K915_9HYPH</name>
<dbReference type="InterPro" id="IPR000281">
    <property type="entry name" value="HTH_RpiR"/>
</dbReference>
<organism evidence="6 7">
    <name type="scientific">Mesorhizobium waimense</name>
    <dbReference type="NCBI Taxonomy" id="1300307"/>
    <lineage>
        <taxon>Bacteria</taxon>
        <taxon>Pseudomonadati</taxon>
        <taxon>Pseudomonadota</taxon>
        <taxon>Alphaproteobacteria</taxon>
        <taxon>Hyphomicrobiales</taxon>
        <taxon>Phyllobacteriaceae</taxon>
        <taxon>Mesorhizobium</taxon>
    </lineage>
</organism>
<dbReference type="EMBL" id="QZWZ01000028">
    <property type="protein sequence ID" value="RJT32022.1"/>
    <property type="molecule type" value="Genomic_DNA"/>
</dbReference>
<accession>A0A3A5K915</accession>
<dbReference type="Gene3D" id="1.10.10.10">
    <property type="entry name" value="Winged helix-like DNA-binding domain superfamily/Winged helix DNA-binding domain"/>
    <property type="match status" value="1"/>
</dbReference>
<evidence type="ECO:0000256" key="3">
    <source>
        <dbReference type="ARBA" id="ARBA00023163"/>
    </source>
</evidence>
<dbReference type="GO" id="GO:0003700">
    <property type="term" value="F:DNA-binding transcription factor activity"/>
    <property type="evidence" value="ECO:0007669"/>
    <property type="project" value="InterPro"/>
</dbReference>
<dbReference type="InterPro" id="IPR036388">
    <property type="entry name" value="WH-like_DNA-bd_sf"/>
</dbReference>
<dbReference type="SUPFAM" id="SSF46689">
    <property type="entry name" value="Homeodomain-like"/>
    <property type="match status" value="1"/>
</dbReference>
<dbReference type="PANTHER" id="PTHR30514">
    <property type="entry name" value="GLUCOKINASE"/>
    <property type="match status" value="1"/>
</dbReference>
<dbReference type="InterPro" id="IPR047640">
    <property type="entry name" value="RpiR-like"/>
</dbReference>